<dbReference type="SUPFAM" id="SSF53474">
    <property type="entry name" value="alpha/beta-Hydrolases"/>
    <property type="match status" value="1"/>
</dbReference>
<dbReference type="Proteomes" id="UP000199408">
    <property type="component" value="Unassembled WGS sequence"/>
</dbReference>
<dbReference type="Pfam" id="PF24096">
    <property type="entry name" value="DUF7379"/>
    <property type="match status" value="1"/>
</dbReference>
<accession>A0A1C5H0Z4</accession>
<sequence length="283" mass="30325">MRRTLALLATLVLTGGFTLVAQTPALAAPARVNGVANPVIFIHGWSPDGNADCDAYWSAVTPVFTNTGWTGELTTFGYYSGNTNCDIKYNGDTTTTSIKTVGRALANEIYNRYSAKGVKVDVVGHSMGGLVIRSALTEVAKGTTGYPPYVYVEDVVTLGTPHGGAKFAGWCSLTLWLQCKEMQAGSSFLNGLAARPQSAMGTDWTVVSSFDDGDVDAASGIAMSAQHKIQYDDGLDHTELRTATGSYLARYWHTATADGWSSWGTRVGPIRWARNACYYQTST</sequence>
<proteinExistence type="predicted"/>
<dbReference type="AlphaFoldDB" id="A0A1C5H0Z4"/>
<gene>
    <name evidence="3" type="ORF">GA0070560_102453</name>
</gene>
<dbReference type="Gene3D" id="3.40.50.1820">
    <property type="entry name" value="alpha/beta hydrolase"/>
    <property type="match status" value="1"/>
</dbReference>
<feature type="domain" description="DUF7379" evidence="2">
    <location>
        <begin position="89"/>
        <end position="173"/>
    </location>
</feature>
<keyword evidence="1" id="KW-0732">Signal</keyword>
<feature type="signal peptide" evidence="1">
    <location>
        <begin position="1"/>
        <end position="27"/>
    </location>
</feature>
<protein>
    <submittedName>
        <fullName evidence="3">PGAP1-like protein</fullName>
    </submittedName>
</protein>
<dbReference type="InterPro" id="IPR029058">
    <property type="entry name" value="AB_hydrolase_fold"/>
</dbReference>
<name>A0A1C5H0Z4_9ACTN</name>
<reference evidence="4" key="1">
    <citation type="submission" date="2016-06" db="EMBL/GenBank/DDBJ databases">
        <authorList>
            <person name="Varghese N."/>
        </authorList>
    </citation>
    <scope>NUCLEOTIDE SEQUENCE [LARGE SCALE GENOMIC DNA]</scope>
    <source>
        <strain evidence="4">DSM 43171</strain>
    </source>
</reference>
<dbReference type="EMBL" id="FMDN01000002">
    <property type="protein sequence ID" value="SCG39749.1"/>
    <property type="molecule type" value="Genomic_DNA"/>
</dbReference>
<evidence type="ECO:0000313" key="3">
    <source>
        <dbReference type="EMBL" id="SCG39749.1"/>
    </source>
</evidence>
<feature type="chain" id="PRO_5008717185" evidence="1">
    <location>
        <begin position="28"/>
        <end position="283"/>
    </location>
</feature>
<dbReference type="RefSeq" id="WP_170839277.1">
    <property type="nucleotide sequence ID" value="NZ_FMDN01000002.1"/>
</dbReference>
<evidence type="ECO:0000313" key="4">
    <source>
        <dbReference type="Proteomes" id="UP000199408"/>
    </source>
</evidence>
<evidence type="ECO:0000259" key="2">
    <source>
        <dbReference type="Pfam" id="PF24096"/>
    </source>
</evidence>
<organism evidence="3 4">
    <name type="scientific">Micromonospora halophytica</name>
    <dbReference type="NCBI Taxonomy" id="47864"/>
    <lineage>
        <taxon>Bacteria</taxon>
        <taxon>Bacillati</taxon>
        <taxon>Actinomycetota</taxon>
        <taxon>Actinomycetes</taxon>
        <taxon>Micromonosporales</taxon>
        <taxon>Micromonosporaceae</taxon>
        <taxon>Micromonospora</taxon>
    </lineage>
</organism>
<dbReference type="InterPro" id="IPR055803">
    <property type="entry name" value="DUF7379"/>
</dbReference>
<dbReference type="STRING" id="47864.GA0070560_102453"/>
<keyword evidence="4" id="KW-1185">Reference proteome</keyword>
<evidence type="ECO:0000256" key="1">
    <source>
        <dbReference type="SAM" id="SignalP"/>
    </source>
</evidence>